<dbReference type="Gene3D" id="2.80.10.50">
    <property type="match status" value="1"/>
</dbReference>
<sequence>MVNLTAFAAATGLLLVDYQNNVLDSSFASAVNNNPVISSPRNIPATTNQQWNLVPSETSPGTFNFQSLLGSTFLSYSNVASGGPSRFAQATLHSTLPANFILQQLSDTSLVLFEVISNTTLTSWPVQPTPGLVAPPVTYEVFHGAPGQFWKTTAADGGPL</sequence>
<dbReference type="AlphaFoldDB" id="A0A8H7CLL5"/>
<dbReference type="OrthoDB" id="2907839at2759"/>
<protein>
    <submittedName>
        <fullName evidence="1">Uncharacterized protein</fullName>
    </submittedName>
</protein>
<keyword evidence="2" id="KW-1185">Reference proteome</keyword>
<gene>
    <name evidence="1" type="ORF">MSAN_02130100</name>
</gene>
<proteinExistence type="predicted"/>
<dbReference type="SUPFAM" id="SSF50370">
    <property type="entry name" value="Ricin B-like lectins"/>
    <property type="match status" value="1"/>
</dbReference>
<reference evidence="1" key="1">
    <citation type="submission" date="2020-05" db="EMBL/GenBank/DDBJ databases">
        <title>Mycena genomes resolve the evolution of fungal bioluminescence.</title>
        <authorList>
            <person name="Tsai I.J."/>
        </authorList>
    </citation>
    <scope>NUCLEOTIDE SEQUENCE</scope>
    <source>
        <strain evidence="1">160909Yilan</strain>
    </source>
</reference>
<organism evidence="1 2">
    <name type="scientific">Mycena sanguinolenta</name>
    <dbReference type="NCBI Taxonomy" id="230812"/>
    <lineage>
        <taxon>Eukaryota</taxon>
        <taxon>Fungi</taxon>
        <taxon>Dikarya</taxon>
        <taxon>Basidiomycota</taxon>
        <taxon>Agaricomycotina</taxon>
        <taxon>Agaricomycetes</taxon>
        <taxon>Agaricomycetidae</taxon>
        <taxon>Agaricales</taxon>
        <taxon>Marasmiineae</taxon>
        <taxon>Mycenaceae</taxon>
        <taxon>Mycena</taxon>
    </lineage>
</organism>
<evidence type="ECO:0000313" key="2">
    <source>
        <dbReference type="Proteomes" id="UP000623467"/>
    </source>
</evidence>
<comment type="caution">
    <text evidence="1">The sequence shown here is derived from an EMBL/GenBank/DDBJ whole genome shotgun (WGS) entry which is preliminary data.</text>
</comment>
<evidence type="ECO:0000313" key="1">
    <source>
        <dbReference type="EMBL" id="KAF7340586.1"/>
    </source>
</evidence>
<dbReference type="EMBL" id="JACAZH010000030">
    <property type="protein sequence ID" value="KAF7340586.1"/>
    <property type="molecule type" value="Genomic_DNA"/>
</dbReference>
<name>A0A8H7CLL5_9AGAR</name>
<accession>A0A8H7CLL5</accession>
<dbReference type="Proteomes" id="UP000623467">
    <property type="component" value="Unassembled WGS sequence"/>
</dbReference>
<dbReference type="InterPro" id="IPR035992">
    <property type="entry name" value="Ricin_B-like_lectins"/>
</dbReference>